<dbReference type="GO" id="GO:0008758">
    <property type="term" value="F:UDP-2,3-diacylglucosamine hydrolase activity"/>
    <property type="evidence" value="ECO:0007669"/>
    <property type="project" value="TreeGrafter"/>
</dbReference>
<dbReference type="CDD" id="cd07385">
    <property type="entry name" value="MPP_YkuE_C"/>
    <property type="match status" value="1"/>
</dbReference>
<accession>A0A1I6UFZ7</accession>
<keyword evidence="2" id="KW-0378">Hydrolase</keyword>
<evidence type="ECO:0000259" key="3">
    <source>
        <dbReference type="Pfam" id="PF00149"/>
    </source>
</evidence>
<reference evidence="5 6" key="1">
    <citation type="submission" date="2016-10" db="EMBL/GenBank/DDBJ databases">
        <authorList>
            <person name="de Groot N.N."/>
        </authorList>
    </citation>
    <scope>NUCLEOTIDE SEQUENCE [LARGE SCALE GENOMIC DNA]</scope>
    <source>
        <strain evidence="5 6">DSM 17074</strain>
    </source>
</reference>
<evidence type="ECO:0000313" key="5">
    <source>
        <dbReference type="EMBL" id="SFT00331.1"/>
    </source>
</evidence>
<organism evidence="5 6">
    <name type="scientific">Halolactibacillus miurensis</name>
    <dbReference type="NCBI Taxonomy" id="306541"/>
    <lineage>
        <taxon>Bacteria</taxon>
        <taxon>Bacillati</taxon>
        <taxon>Bacillota</taxon>
        <taxon>Bacilli</taxon>
        <taxon>Bacillales</taxon>
        <taxon>Bacillaceae</taxon>
        <taxon>Halolactibacillus</taxon>
    </lineage>
</organism>
<dbReference type="GO" id="GO:0016020">
    <property type="term" value="C:membrane"/>
    <property type="evidence" value="ECO:0007669"/>
    <property type="project" value="GOC"/>
</dbReference>
<dbReference type="AlphaFoldDB" id="A0A1I6UFZ7"/>
<dbReference type="GO" id="GO:0046872">
    <property type="term" value="F:metal ion binding"/>
    <property type="evidence" value="ECO:0007669"/>
    <property type="project" value="UniProtKB-KW"/>
</dbReference>
<evidence type="ECO:0000313" key="4">
    <source>
        <dbReference type="EMBL" id="GEM05233.1"/>
    </source>
</evidence>
<dbReference type="GO" id="GO:0009245">
    <property type="term" value="P:lipid A biosynthetic process"/>
    <property type="evidence" value="ECO:0007669"/>
    <property type="project" value="TreeGrafter"/>
</dbReference>
<feature type="domain" description="Calcineurin-like phosphoesterase" evidence="3">
    <location>
        <begin position="46"/>
        <end position="214"/>
    </location>
</feature>
<dbReference type="EMBL" id="FPAI01000026">
    <property type="protein sequence ID" value="SFT00331.1"/>
    <property type="molecule type" value="Genomic_DNA"/>
</dbReference>
<protein>
    <submittedName>
        <fullName evidence="4">Phosphoesterase</fullName>
    </submittedName>
</protein>
<dbReference type="Proteomes" id="UP000199139">
    <property type="component" value="Unassembled WGS sequence"/>
</dbReference>
<proteinExistence type="predicted"/>
<dbReference type="STRING" id="306541.SAMN05421668_1266"/>
<evidence type="ECO:0000313" key="6">
    <source>
        <dbReference type="Proteomes" id="UP000199139"/>
    </source>
</evidence>
<keyword evidence="7" id="KW-1185">Reference proteome</keyword>
<dbReference type="Proteomes" id="UP000321773">
    <property type="component" value="Unassembled WGS sequence"/>
</dbReference>
<reference evidence="4 7" key="2">
    <citation type="submission" date="2019-07" db="EMBL/GenBank/DDBJ databases">
        <title>Whole genome shotgun sequence of Halolactibacillus miurensis NBRC 100873.</title>
        <authorList>
            <person name="Hosoyama A."/>
            <person name="Uohara A."/>
            <person name="Ohji S."/>
            <person name="Ichikawa N."/>
        </authorList>
    </citation>
    <scope>NUCLEOTIDE SEQUENCE [LARGE SCALE GENOMIC DNA]</scope>
    <source>
        <strain evidence="4 7">NBRC 100873</strain>
    </source>
</reference>
<dbReference type="PANTHER" id="PTHR31302">
    <property type="entry name" value="TRANSMEMBRANE PROTEIN WITH METALLOPHOSPHOESTERASE DOMAIN-RELATED"/>
    <property type="match status" value="1"/>
</dbReference>
<sequence>MKRYKWMVLFISILIVSAWLYRGNTIIETTALTIQSDHIPESFDGFKIAQVSDLHNAVFGKDNHKLIEALENAEPDLIVVTGDVIDSRRTDVDVAYRFFEAAKSIAPVYYVTGNHEARLDVYATFESRIEDIGIHVLRNTSIELTKNNETVTLTGVDDPLFQQALSEEATMINQLGRALPEESNYTILLSHRPEHFSLYEQAGVDLVFSGHAHGGQVRLPFIGGLIAPHQGWLPQYTSGKYAKDETTMVVSRGLGNSLFPIRVNNPPELIVVTLEHSGE</sequence>
<dbReference type="RefSeq" id="WP_231631446.1">
    <property type="nucleotide sequence ID" value="NZ_BJWJ01000027.1"/>
</dbReference>
<dbReference type="InterPro" id="IPR004843">
    <property type="entry name" value="Calcineurin-like_PHP"/>
</dbReference>
<evidence type="ECO:0000256" key="2">
    <source>
        <dbReference type="ARBA" id="ARBA00022801"/>
    </source>
</evidence>
<dbReference type="SUPFAM" id="SSF56300">
    <property type="entry name" value="Metallo-dependent phosphatases"/>
    <property type="match status" value="1"/>
</dbReference>
<dbReference type="PANTHER" id="PTHR31302:SF31">
    <property type="entry name" value="PHOSPHODIESTERASE YAEI"/>
    <property type="match status" value="1"/>
</dbReference>
<name>A0A1I6UFZ7_9BACI</name>
<evidence type="ECO:0000256" key="1">
    <source>
        <dbReference type="ARBA" id="ARBA00022723"/>
    </source>
</evidence>
<gene>
    <name evidence="4" type="ORF">HMI01_22210</name>
    <name evidence="5" type="ORF">SAMN05421668_1266</name>
</gene>
<dbReference type="Pfam" id="PF00149">
    <property type="entry name" value="Metallophos"/>
    <property type="match status" value="1"/>
</dbReference>
<evidence type="ECO:0000313" key="7">
    <source>
        <dbReference type="Proteomes" id="UP000321773"/>
    </source>
</evidence>
<dbReference type="InterPro" id="IPR051158">
    <property type="entry name" value="Metallophosphoesterase_sf"/>
</dbReference>
<dbReference type="EMBL" id="BJWJ01000027">
    <property type="protein sequence ID" value="GEM05233.1"/>
    <property type="molecule type" value="Genomic_DNA"/>
</dbReference>
<keyword evidence="1" id="KW-0479">Metal-binding</keyword>
<dbReference type="InterPro" id="IPR029052">
    <property type="entry name" value="Metallo-depent_PP-like"/>
</dbReference>
<dbReference type="Gene3D" id="3.60.21.10">
    <property type="match status" value="1"/>
</dbReference>